<reference evidence="6 7" key="1">
    <citation type="submission" date="2019-07" db="EMBL/GenBank/DDBJ databases">
        <title>Whole genome shotgun sequence of Cellulomonas terrae NBRC 100819.</title>
        <authorList>
            <person name="Hosoyama A."/>
            <person name="Uohara A."/>
            <person name="Ohji S."/>
            <person name="Ichikawa N."/>
        </authorList>
    </citation>
    <scope>NUCLEOTIDE SEQUENCE [LARGE SCALE GENOMIC DNA]</scope>
    <source>
        <strain evidence="6 7">NBRC 100819</strain>
    </source>
</reference>
<evidence type="ECO:0000256" key="3">
    <source>
        <dbReference type="SAM" id="SignalP"/>
    </source>
</evidence>
<dbReference type="Gene3D" id="2.160.20.20">
    <property type="match status" value="1"/>
</dbReference>
<dbReference type="RefSeq" id="WP_146844146.1">
    <property type="nucleotide sequence ID" value="NZ_BJWH01000001.1"/>
</dbReference>
<keyword evidence="2" id="KW-0472">Membrane</keyword>
<dbReference type="InterPro" id="IPR001434">
    <property type="entry name" value="OmcB-like_DUF11"/>
</dbReference>
<feature type="chain" id="PRO_5022241805" evidence="3">
    <location>
        <begin position="34"/>
        <end position="888"/>
    </location>
</feature>
<evidence type="ECO:0000313" key="6">
    <source>
        <dbReference type="EMBL" id="GEL96515.1"/>
    </source>
</evidence>
<dbReference type="InterPro" id="IPR051172">
    <property type="entry name" value="Chlamydia_OmcB"/>
</dbReference>
<evidence type="ECO:0000256" key="2">
    <source>
        <dbReference type="SAM" id="Phobius"/>
    </source>
</evidence>
<dbReference type="NCBIfam" id="NF012211">
    <property type="entry name" value="tand_rpt_95"/>
    <property type="match status" value="3"/>
</dbReference>
<dbReference type="EMBL" id="BJWH01000001">
    <property type="protein sequence ID" value="GEL96515.1"/>
    <property type="molecule type" value="Genomic_DNA"/>
</dbReference>
<comment type="caution">
    <text evidence="6">The sequence shown here is derived from an EMBL/GenBank/DDBJ whole genome shotgun (WGS) entry which is preliminary data.</text>
</comment>
<feature type="region of interest" description="Disordered" evidence="1">
    <location>
        <begin position="441"/>
        <end position="479"/>
    </location>
</feature>
<dbReference type="Pfam" id="PF17803">
    <property type="entry name" value="Cadherin_4"/>
    <property type="match status" value="1"/>
</dbReference>
<dbReference type="InterPro" id="IPR012332">
    <property type="entry name" value="Autotransporter_pectin_lyase_C"/>
</dbReference>
<dbReference type="Pfam" id="PF17963">
    <property type="entry name" value="Big_9"/>
    <property type="match status" value="3"/>
</dbReference>
<feature type="domain" description="RapA2 cadherin-like" evidence="5">
    <location>
        <begin position="472"/>
        <end position="531"/>
    </location>
</feature>
<dbReference type="Gene3D" id="2.60.40.10">
    <property type="entry name" value="Immunoglobulins"/>
    <property type="match status" value="1"/>
</dbReference>
<dbReference type="OrthoDB" id="134475at2"/>
<dbReference type="Gene3D" id="2.60.40.3440">
    <property type="match status" value="3"/>
</dbReference>
<keyword evidence="2" id="KW-1133">Transmembrane helix</keyword>
<evidence type="ECO:0000313" key="7">
    <source>
        <dbReference type="Proteomes" id="UP000321049"/>
    </source>
</evidence>
<feature type="compositionally biased region" description="Low complexity" evidence="1">
    <location>
        <begin position="443"/>
        <end position="455"/>
    </location>
</feature>
<feature type="signal peptide" evidence="3">
    <location>
        <begin position="1"/>
        <end position="33"/>
    </location>
</feature>
<proteinExistence type="predicted"/>
<evidence type="ECO:0000259" key="4">
    <source>
        <dbReference type="Pfam" id="PF01345"/>
    </source>
</evidence>
<dbReference type="NCBIfam" id="TIGR01451">
    <property type="entry name" value="B_ant_repeat"/>
    <property type="match status" value="1"/>
</dbReference>
<evidence type="ECO:0000259" key="5">
    <source>
        <dbReference type="Pfam" id="PF17803"/>
    </source>
</evidence>
<dbReference type="CDD" id="cd11304">
    <property type="entry name" value="Cadherin_repeat"/>
    <property type="match status" value="1"/>
</dbReference>
<accession>A0A511JEY7</accession>
<keyword evidence="3" id="KW-0732">Signal</keyword>
<dbReference type="GO" id="GO:0005975">
    <property type="term" value="P:carbohydrate metabolic process"/>
    <property type="evidence" value="ECO:0007669"/>
    <property type="project" value="UniProtKB-ARBA"/>
</dbReference>
<dbReference type="PANTHER" id="PTHR34819">
    <property type="entry name" value="LARGE CYSTEINE-RICH PERIPLASMIC PROTEIN OMCB"/>
    <property type="match status" value="1"/>
</dbReference>
<keyword evidence="2" id="KW-0812">Transmembrane</keyword>
<dbReference type="AlphaFoldDB" id="A0A511JEY7"/>
<dbReference type="InterPro" id="IPR015919">
    <property type="entry name" value="Cadherin-like_sf"/>
</dbReference>
<dbReference type="GO" id="GO:0016020">
    <property type="term" value="C:membrane"/>
    <property type="evidence" value="ECO:0007669"/>
    <property type="project" value="InterPro"/>
</dbReference>
<dbReference type="Gene3D" id="2.60.40.60">
    <property type="entry name" value="Cadherins"/>
    <property type="match status" value="1"/>
</dbReference>
<feature type="domain" description="DUF11" evidence="4">
    <location>
        <begin position="347"/>
        <end position="458"/>
    </location>
</feature>
<feature type="transmembrane region" description="Helical" evidence="2">
    <location>
        <begin position="866"/>
        <end position="884"/>
    </location>
</feature>
<dbReference type="InterPro" id="IPR040853">
    <property type="entry name" value="RapA2_cadherin-like"/>
</dbReference>
<evidence type="ECO:0000256" key="1">
    <source>
        <dbReference type="SAM" id="MobiDB-lite"/>
    </source>
</evidence>
<dbReference type="SUPFAM" id="SSF49313">
    <property type="entry name" value="Cadherin-like"/>
    <property type="match status" value="1"/>
</dbReference>
<dbReference type="Proteomes" id="UP000321049">
    <property type="component" value="Unassembled WGS sequence"/>
</dbReference>
<dbReference type="InterPro" id="IPR047589">
    <property type="entry name" value="DUF11_rpt"/>
</dbReference>
<dbReference type="GO" id="GO:0005509">
    <property type="term" value="F:calcium ion binding"/>
    <property type="evidence" value="ECO:0007669"/>
    <property type="project" value="InterPro"/>
</dbReference>
<protein>
    <submittedName>
        <fullName evidence="6">Uncharacterized protein</fullName>
    </submittedName>
</protein>
<gene>
    <name evidence="6" type="ORF">CTE05_00620</name>
</gene>
<organism evidence="6 7">
    <name type="scientific">Cellulomonas terrae</name>
    <dbReference type="NCBI Taxonomy" id="311234"/>
    <lineage>
        <taxon>Bacteria</taxon>
        <taxon>Bacillati</taxon>
        <taxon>Actinomycetota</taxon>
        <taxon>Actinomycetes</taxon>
        <taxon>Micrococcales</taxon>
        <taxon>Cellulomonadaceae</taxon>
        <taxon>Cellulomonas</taxon>
    </lineage>
</organism>
<keyword evidence="7" id="KW-1185">Reference proteome</keyword>
<dbReference type="InterPro" id="IPR013783">
    <property type="entry name" value="Ig-like_fold"/>
</dbReference>
<name>A0A511JEY7_9CELL</name>
<sequence>MTQRGAGRGVAVLVSALVVLAGLVLVPSTAAHADFASQCAAPTRTVDAGATSITVAPGEVVLVDADVTAGIDVLPAGGTLCVAPGATLTGQYMNNAAGALVVAAGATLDLPSVVVNAGFSLDLEGTASVDGLGVNGSADVHVYAGAELVVAGSFTPAGGGYLNEGAFEVQGDLILNTAAHVENSGSLTVAGSGTVNGTLDNAGLVTFGGGLTVNGSGALQNVCVLSTAGNFVNDSPVSGNSGVMTVEGVFLNNGGWRQSGVAVLTAAGLTDDGSVGGFGGYRFSGTTTVQGSFVGDSAVDPIRVQTVAPPGQIFDVATGTVTNVVRTTVPSAAELPDCAVPGNTTADLEVSKSGPATVLEGGTVTYEVVVANHGPAVAQDVVVSDALPAGFTLVPGSTTGTVVDGALTWELGTLAVGATVPLTFSGTVTAAAGSTLVNVVSGTSSTTDPSPSNNDGSAESGRVTTQVVGTPPPVNNPPVADDLVRDTVTGALVVGTVTASDPDVGQELTFTALVRPTNGLLYLGPSGGFVYVSDSDFAGIDTFTYQVCDNGTPVACDTATVTINVRPRASDDLAETFVDVPVTVPVLTNDTDGAPLDAAPATPPANGSVTLDPATGQATYTPDPGFEGVDTFVYRICSPTAPALCDTATVTITVRPANNPPTVEPLALVTTTGTPVTGSLVVGDPDAGDVVTSFRGVPPRTGTAVVAGDGTTTYAPRAGFAGRDSFGVFVCDDGTPQLCTTGPATVDVYPVAAPDAATTQQDTAVDVAVIGNDLGDVAAPSLASPPSRGTVAFAGGTARYVPAAGFVGTDTFTYTICASTAPDLCATTTVTVTVAAAPAPPAPEPTPAPPAGGGALAVTGAGPAPLLLAGAVLLLVGGVLLVVARRRA</sequence>
<dbReference type="Pfam" id="PF01345">
    <property type="entry name" value="DUF11"/>
    <property type="match status" value="1"/>
</dbReference>